<dbReference type="GO" id="GO:1902600">
    <property type="term" value="P:proton transmembrane transport"/>
    <property type="evidence" value="ECO:0007669"/>
    <property type="project" value="InterPro"/>
</dbReference>
<dbReference type="InterPro" id="IPR038770">
    <property type="entry name" value="Na+/solute_symporter_sf"/>
</dbReference>
<dbReference type="EMBL" id="MFKI01000033">
    <property type="protein sequence ID" value="OGG38026.1"/>
    <property type="molecule type" value="Genomic_DNA"/>
</dbReference>
<feature type="transmembrane region" description="Helical" evidence="7">
    <location>
        <begin position="6"/>
        <end position="25"/>
    </location>
</feature>
<dbReference type="Gene3D" id="3.40.50.720">
    <property type="entry name" value="NAD(P)-binding Rossmann-like Domain"/>
    <property type="match status" value="1"/>
</dbReference>
<accession>A0A1F6BM75</accession>
<keyword evidence="4 7" id="KW-0812">Transmembrane</keyword>
<keyword evidence="5 7" id="KW-1133">Transmembrane helix</keyword>
<evidence type="ECO:0000256" key="4">
    <source>
        <dbReference type="ARBA" id="ARBA00022692"/>
    </source>
</evidence>
<dbReference type="Pfam" id="PF02254">
    <property type="entry name" value="TrkA_N"/>
    <property type="match status" value="1"/>
</dbReference>
<feature type="transmembrane region" description="Helical" evidence="7">
    <location>
        <begin position="288"/>
        <end position="310"/>
    </location>
</feature>
<dbReference type="InterPro" id="IPR006153">
    <property type="entry name" value="Cation/H_exchanger_TM"/>
</dbReference>
<dbReference type="InterPro" id="IPR036291">
    <property type="entry name" value="NAD(P)-bd_dom_sf"/>
</dbReference>
<evidence type="ECO:0000256" key="2">
    <source>
        <dbReference type="ARBA" id="ARBA00005551"/>
    </source>
</evidence>
<dbReference type="GO" id="GO:0006813">
    <property type="term" value="P:potassium ion transport"/>
    <property type="evidence" value="ECO:0007669"/>
    <property type="project" value="InterPro"/>
</dbReference>
<evidence type="ECO:0000256" key="6">
    <source>
        <dbReference type="ARBA" id="ARBA00023136"/>
    </source>
</evidence>
<comment type="similarity">
    <text evidence="2">Belongs to the monovalent cation:proton antiporter 2 (CPA2) transporter (TC 2.A.37) family.</text>
</comment>
<keyword evidence="3" id="KW-0813">Transport</keyword>
<dbReference type="Gene3D" id="1.20.1530.20">
    <property type="match status" value="1"/>
</dbReference>
<feature type="transmembrane region" description="Helical" evidence="7">
    <location>
        <begin position="146"/>
        <end position="168"/>
    </location>
</feature>
<evidence type="ECO:0000313" key="9">
    <source>
        <dbReference type="EMBL" id="OGG38026.1"/>
    </source>
</evidence>
<feature type="transmembrane region" description="Helical" evidence="7">
    <location>
        <begin position="174"/>
        <end position="196"/>
    </location>
</feature>
<feature type="transmembrane region" description="Helical" evidence="7">
    <location>
        <begin position="352"/>
        <end position="372"/>
    </location>
</feature>
<evidence type="ECO:0000313" key="10">
    <source>
        <dbReference type="Proteomes" id="UP000179324"/>
    </source>
</evidence>
<dbReference type="SUPFAM" id="SSF51735">
    <property type="entry name" value="NAD(P)-binding Rossmann-fold domains"/>
    <property type="match status" value="1"/>
</dbReference>
<feature type="transmembrane region" description="Helical" evidence="7">
    <location>
        <begin position="264"/>
        <end position="282"/>
    </location>
</feature>
<dbReference type="Pfam" id="PF00999">
    <property type="entry name" value="Na_H_Exchanger"/>
    <property type="match status" value="1"/>
</dbReference>
<keyword evidence="6 7" id="KW-0472">Membrane</keyword>
<dbReference type="GO" id="GO:0015297">
    <property type="term" value="F:antiporter activity"/>
    <property type="evidence" value="ECO:0007669"/>
    <property type="project" value="InterPro"/>
</dbReference>
<evidence type="ECO:0000256" key="3">
    <source>
        <dbReference type="ARBA" id="ARBA00022448"/>
    </source>
</evidence>
<feature type="transmembrane region" description="Helical" evidence="7">
    <location>
        <begin position="115"/>
        <end position="134"/>
    </location>
</feature>
<dbReference type="GO" id="GO:0016020">
    <property type="term" value="C:membrane"/>
    <property type="evidence" value="ECO:0007669"/>
    <property type="project" value="UniProtKB-SubCell"/>
</dbReference>
<comment type="caution">
    <text evidence="9">The sequence shown here is derived from an EMBL/GenBank/DDBJ whole genome shotgun (WGS) entry which is preliminary data.</text>
</comment>
<name>A0A1F6BM75_9BACT</name>
<organism evidence="9 10">
    <name type="scientific">Candidatus Jorgensenbacteria bacterium GWC1_48_12</name>
    <dbReference type="NCBI Taxonomy" id="1798469"/>
    <lineage>
        <taxon>Bacteria</taxon>
        <taxon>Candidatus Joergenseniibacteriota</taxon>
    </lineage>
</organism>
<evidence type="ECO:0000259" key="8">
    <source>
        <dbReference type="PROSITE" id="PS51201"/>
    </source>
</evidence>
<feature type="transmembrane region" description="Helical" evidence="7">
    <location>
        <begin position="208"/>
        <end position="227"/>
    </location>
</feature>
<protein>
    <recommendedName>
        <fullName evidence="8">RCK N-terminal domain-containing protein</fullName>
    </recommendedName>
</protein>
<evidence type="ECO:0000256" key="1">
    <source>
        <dbReference type="ARBA" id="ARBA00004141"/>
    </source>
</evidence>
<evidence type="ECO:0000256" key="7">
    <source>
        <dbReference type="SAM" id="Phobius"/>
    </source>
</evidence>
<reference evidence="9 10" key="1">
    <citation type="journal article" date="2016" name="Nat. Commun.">
        <title>Thousands of microbial genomes shed light on interconnected biogeochemical processes in an aquifer system.</title>
        <authorList>
            <person name="Anantharaman K."/>
            <person name="Brown C.T."/>
            <person name="Hug L.A."/>
            <person name="Sharon I."/>
            <person name="Castelle C.J."/>
            <person name="Probst A.J."/>
            <person name="Thomas B.C."/>
            <person name="Singh A."/>
            <person name="Wilkins M.J."/>
            <person name="Karaoz U."/>
            <person name="Brodie E.L."/>
            <person name="Williams K.H."/>
            <person name="Hubbard S.S."/>
            <person name="Banfield J.F."/>
        </authorList>
    </citation>
    <scope>NUCLEOTIDE SEQUENCE [LARGE SCALE GENOMIC DNA]</scope>
</reference>
<dbReference type="PANTHER" id="PTHR42751">
    <property type="entry name" value="SODIUM/HYDROGEN EXCHANGER FAMILY/TRKA DOMAIN PROTEIN"/>
    <property type="match status" value="1"/>
</dbReference>
<dbReference type="PROSITE" id="PS51201">
    <property type="entry name" value="RCK_N"/>
    <property type="match status" value="1"/>
</dbReference>
<dbReference type="InterPro" id="IPR003148">
    <property type="entry name" value="RCK_N"/>
</dbReference>
<proteinExistence type="inferred from homology"/>
<evidence type="ECO:0000256" key="5">
    <source>
        <dbReference type="ARBA" id="ARBA00022989"/>
    </source>
</evidence>
<feature type="transmembrane region" description="Helical" evidence="7">
    <location>
        <begin position="322"/>
        <end position="346"/>
    </location>
</feature>
<sequence>MATGVLELAIVVLVAAVLGILARVLRQPIILAYLAAGILIAYFDFFNLADKETFRIFSDLGIMFLLFLVGLELNYSSLLISGKAAVLVGLGQTVFTFFIGLLIAVQLGFGYLPAAYIAIALTFSSTIIVVKLLSDKKDLSSLYGRISIGSLLIQDFVAILLLIILSGIETGGGVVASTIIFAVLKGALIFAVVFWLSRRFFPWLFNKIARSEELLFIVSLAWVFLFAAAISKVGLSIEIAGFLAGLALANSSENFQIASRVRPLRDFFILIFFVILGSSIVFTSFEGLALPIIVLSLFVLVGNPLIVLIIMGLMGYRKRTSFLSGVTVAQISEFSLIIVALGLKIGHIEENVVALVTAVGVITITLSTYLILHAEKIFKVISKPLSVFERRNAKEEGIEKKFEKMIVLAGAGRTGRSIAQNLPKDKLLIVDFDPEAMASLKRHGFNVLLGDITDPEIIEKANLKQATLLISTSPDFENSIILLEEMKKMPRRPKTIVRARTEKEAEVLYDAGADYVLLPHFTAGQYLGKTIAIDPEMKMLDQLRERDRALIEKVGHEV</sequence>
<feature type="transmembrane region" description="Helical" evidence="7">
    <location>
        <begin position="54"/>
        <end position="73"/>
    </location>
</feature>
<gene>
    <name evidence="9" type="ORF">A2127_01805</name>
</gene>
<feature type="transmembrane region" description="Helical" evidence="7">
    <location>
        <begin position="85"/>
        <end position="109"/>
    </location>
</feature>
<feature type="transmembrane region" description="Helical" evidence="7">
    <location>
        <begin position="30"/>
        <end position="48"/>
    </location>
</feature>
<dbReference type="AlphaFoldDB" id="A0A1F6BM75"/>
<dbReference type="Proteomes" id="UP000179324">
    <property type="component" value="Unassembled WGS sequence"/>
</dbReference>
<dbReference type="PANTHER" id="PTHR42751:SF3">
    <property type="entry name" value="SODIUM_GLUTAMATE SYMPORTER"/>
    <property type="match status" value="1"/>
</dbReference>
<feature type="domain" description="RCK N-terminal" evidence="8">
    <location>
        <begin position="403"/>
        <end position="517"/>
    </location>
</feature>
<comment type="subcellular location">
    <subcellularLocation>
        <location evidence="1">Membrane</location>
        <topology evidence="1">Multi-pass membrane protein</topology>
    </subcellularLocation>
</comment>